<dbReference type="RefSeq" id="WP_380870053.1">
    <property type="nucleotide sequence ID" value="NZ_JBHUMA010000007.1"/>
</dbReference>
<name>A0ABW5NMM1_9SPHI</name>
<dbReference type="Proteomes" id="UP001597393">
    <property type="component" value="Unassembled WGS sequence"/>
</dbReference>
<evidence type="ECO:0000313" key="1">
    <source>
        <dbReference type="EMBL" id="MFD2599913.1"/>
    </source>
</evidence>
<reference evidence="2" key="1">
    <citation type="journal article" date="2019" name="Int. J. Syst. Evol. Microbiol.">
        <title>The Global Catalogue of Microorganisms (GCM) 10K type strain sequencing project: providing services to taxonomists for standard genome sequencing and annotation.</title>
        <authorList>
            <consortium name="The Broad Institute Genomics Platform"/>
            <consortium name="The Broad Institute Genome Sequencing Center for Infectious Disease"/>
            <person name="Wu L."/>
            <person name="Ma J."/>
        </authorList>
    </citation>
    <scope>NUCLEOTIDE SEQUENCE [LARGE SCALE GENOMIC DNA]</scope>
    <source>
        <strain evidence="2">KCTC 42248</strain>
    </source>
</reference>
<protein>
    <recommendedName>
        <fullName evidence="3">DUF4440 domain-containing protein</fullName>
    </recommendedName>
</protein>
<accession>A0ABW5NMM1</accession>
<dbReference type="EMBL" id="JBHUMA010000007">
    <property type="protein sequence ID" value="MFD2599913.1"/>
    <property type="molecule type" value="Genomic_DNA"/>
</dbReference>
<organism evidence="1 2">
    <name type="scientific">Sphingobacterium corticis</name>
    <dbReference type="NCBI Taxonomy" id="1812823"/>
    <lineage>
        <taxon>Bacteria</taxon>
        <taxon>Pseudomonadati</taxon>
        <taxon>Bacteroidota</taxon>
        <taxon>Sphingobacteriia</taxon>
        <taxon>Sphingobacteriales</taxon>
        <taxon>Sphingobacteriaceae</taxon>
        <taxon>Sphingobacterium</taxon>
    </lineage>
</organism>
<gene>
    <name evidence="1" type="ORF">ACFSQ3_13225</name>
</gene>
<comment type="caution">
    <text evidence="1">The sequence shown here is derived from an EMBL/GenBank/DDBJ whole genome shotgun (WGS) entry which is preliminary data.</text>
</comment>
<sequence length="175" mass="19941">MSKLFLIICLSFWGIQDDANKQIYSAVLNQYTGSQLIVLKGSTSAWSINDYNFDYLKTQLVELERETFDAFITANKNSVSINRWITFDERVASIDSVAVSKMFSEGGGWGQFYEEYKGANGMLTFSKIGFNKDETQALIYFEKVSDYKAGVGKVMLFRKSKNSWKSVKSTEVWIS</sequence>
<keyword evidence="2" id="KW-1185">Reference proteome</keyword>
<proteinExistence type="predicted"/>
<evidence type="ECO:0000313" key="2">
    <source>
        <dbReference type="Proteomes" id="UP001597393"/>
    </source>
</evidence>
<evidence type="ECO:0008006" key="3">
    <source>
        <dbReference type="Google" id="ProtNLM"/>
    </source>
</evidence>